<evidence type="ECO:0000259" key="10">
    <source>
        <dbReference type="PROSITE" id="PS50109"/>
    </source>
</evidence>
<comment type="caution">
    <text evidence="13">The sequence shown here is derived from an EMBL/GenBank/DDBJ whole genome shotgun (WGS) entry which is preliminary data.</text>
</comment>
<evidence type="ECO:0000256" key="9">
    <source>
        <dbReference type="PROSITE-ProRule" id="PRU00169"/>
    </source>
</evidence>
<evidence type="ECO:0000256" key="5">
    <source>
        <dbReference type="ARBA" id="ARBA00022741"/>
    </source>
</evidence>
<dbReference type="SUPFAM" id="SSF52172">
    <property type="entry name" value="CheY-like"/>
    <property type="match status" value="1"/>
</dbReference>
<comment type="catalytic activity">
    <reaction evidence="1">
        <text>ATP + protein L-histidine = ADP + protein N-phospho-L-histidine.</text>
        <dbReference type="EC" id="2.7.13.3"/>
    </reaction>
</comment>
<dbReference type="Gene3D" id="1.10.287.130">
    <property type="match status" value="1"/>
</dbReference>
<dbReference type="CDD" id="cd00130">
    <property type="entry name" value="PAS"/>
    <property type="match status" value="1"/>
</dbReference>
<dbReference type="InterPro" id="IPR004358">
    <property type="entry name" value="Sig_transdc_His_kin-like_C"/>
</dbReference>
<name>A0ABU5MT01_9BACT</name>
<dbReference type="Pfam" id="PF00072">
    <property type="entry name" value="Response_reg"/>
    <property type="match status" value="1"/>
</dbReference>
<evidence type="ECO:0000259" key="11">
    <source>
        <dbReference type="PROSITE" id="PS50110"/>
    </source>
</evidence>
<reference evidence="13 14" key="1">
    <citation type="journal article" date="2024" name="Appl. Environ. Microbiol.">
        <title>Pontiella agarivorans sp. nov., a novel marine anaerobic bacterium capable of degrading macroalgal polysaccharides and fixing nitrogen.</title>
        <authorList>
            <person name="Liu N."/>
            <person name="Kivenson V."/>
            <person name="Peng X."/>
            <person name="Cui Z."/>
            <person name="Lankiewicz T.S."/>
            <person name="Gosselin K.M."/>
            <person name="English C.J."/>
            <person name="Blair E.M."/>
            <person name="O'Malley M.A."/>
            <person name="Valentine D.L."/>
        </authorList>
    </citation>
    <scope>NUCLEOTIDE SEQUENCE [LARGE SCALE GENOMIC DNA]</scope>
    <source>
        <strain evidence="13 14">NLcol2</strain>
    </source>
</reference>
<dbReference type="EC" id="2.7.13.3" evidence="2"/>
<dbReference type="InterPro" id="IPR013767">
    <property type="entry name" value="PAS_fold"/>
</dbReference>
<evidence type="ECO:0000259" key="12">
    <source>
        <dbReference type="PROSITE" id="PS50112"/>
    </source>
</evidence>
<dbReference type="InterPro" id="IPR036890">
    <property type="entry name" value="HATPase_C_sf"/>
</dbReference>
<keyword evidence="3 9" id="KW-0597">Phosphoprotein</keyword>
<evidence type="ECO:0000256" key="2">
    <source>
        <dbReference type="ARBA" id="ARBA00012438"/>
    </source>
</evidence>
<dbReference type="SMART" id="SM00448">
    <property type="entry name" value="REC"/>
    <property type="match status" value="1"/>
</dbReference>
<organism evidence="13 14">
    <name type="scientific">Pontiella agarivorans</name>
    <dbReference type="NCBI Taxonomy" id="3038953"/>
    <lineage>
        <taxon>Bacteria</taxon>
        <taxon>Pseudomonadati</taxon>
        <taxon>Kiritimatiellota</taxon>
        <taxon>Kiritimatiellia</taxon>
        <taxon>Kiritimatiellales</taxon>
        <taxon>Pontiellaceae</taxon>
        <taxon>Pontiella</taxon>
    </lineage>
</organism>
<keyword evidence="7" id="KW-0067">ATP-binding</keyword>
<dbReference type="Pfam" id="PF00989">
    <property type="entry name" value="PAS"/>
    <property type="match status" value="1"/>
</dbReference>
<keyword evidence="5" id="KW-0547">Nucleotide-binding</keyword>
<feature type="domain" description="PAS" evidence="12">
    <location>
        <begin position="152"/>
        <end position="206"/>
    </location>
</feature>
<dbReference type="InterPro" id="IPR011006">
    <property type="entry name" value="CheY-like_superfamily"/>
</dbReference>
<dbReference type="Proteomes" id="UP001290861">
    <property type="component" value="Unassembled WGS sequence"/>
</dbReference>
<dbReference type="Pfam" id="PF02518">
    <property type="entry name" value="HATPase_c"/>
    <property type="match status" value="1"/>
</dbReference>
<gene>
    <name evidence="13" type="ORF">P9H32_01430</name>
</gene>
<dbReference type="PROSITE" id="PS50109">
    <property type="entry name" value="HIS_KIN"/>
    <property type="match status" value="1"/>
</dbReference>
<evidence type="ECO:0000256" key="7">
    <source>
        <dbReference type="ARBA" id="ARBA00022840"/>
    </source>
</evidence>
<evidence type="ECO:0000256" key="1">
    <source>
        <dbReference type="ARBA" id="ARBA00000085"/>
    </source>
</evidence>
<dbReference type="Gene3D" id="3.40.50.2300">
    <property type="match status" value="1"/>
</dbReference>
<dbReference type="EMBL" id="JARVCO010000002">
    <property type="protein sequence ID" value="MDZ8117273.1"/>
    <property type="molecule type" value="Genomic_DNA"/>
</dbReference>
<keyword evidence="6" id="KW-0418">Kinase</keyword>
<dbReference type="Gene3D" id="3.30.565.10">
    <property type="entry name" value="Histidine kinase-like ATPase, C-terminal domain"/>
    <property type="match status" value="1"/>
</dbReference>
<protein>
    <recommendedName>
        <fullName evidence="2">histidine kinase</fullName>
        <ecNumber evidence="2">2.7.13.3</ecNumber>
    </recommendedName>
</protein>
<dbReference type="SMART" id="SM00387">
    <property type="entry name" value="HATPase_c"/>
    <property type="match status" value="1"/>
</dbReference>
<dbReference type="SUPFAM" id="SSF55874">
    <property type="entry name" value="ATPase domain of HSP90 chaperone/DNA topoisomerase II/histidine kinase"/>
    <property type="match status" value="1"/>
</dbReference>
<dbReference type="CDD" id="cd00082">
    <property type="entry name" value="HisKA"/>
    <property type="match status" value="1"/>
</dbReference>
<evidence type="ECO:0000256" key="4">
    <source>
        <dbReference type="ARBA" id="ARBA00022679"/>
    </source>
</evidence>
<dbReference type="PRINTS" id="PR00344">
    <property type="entry name" value="BCTRLSENSOR"/>
</dbReference>
<feature type="domain" description="Histidine kinase" evidence="10">
    <location>
        <begin position="294"/>
        <end position="550"/>
    </location>
</feature>
<dbReference type="SUPFAM" id="SSF47384">
    <property type="entry name" value="Homodimeric domain of signal transducing histidine kinase"/>
    <property type="match status" value="1"/>
</dbReference>
<dbReference type="InterPro" id="IPR003594">
    <property type="entry name" value="HATPase_dom"/>
</dbReference>
<proteinExistence type="predicted"/>
<dbReference type="SUPFAM" id="SSF55785">
    <property type="entry name" value="PYP-like sensor domain (PAS domain)"/>
    <property type="match status" value="1"/>
</dbReference>
<dbReference type="RefSeq" id="WP_322607510.1">
    <property type="nucleotide sequence ID" value="NZ_JARVCO010000002.1"/>
</dbReference>
<keyword evidence="14" id="KW-1185">Reference proteome</keyword>
<keyword evidence="8" id="KW-0902">Two-component regulatory system</keyword>
<keyword evidence="4" id="KW-0808">Transferase</keyword>
<feature type="domain" description="Response regulatory" evidence="11">
    <location>
        <begin position="14"/>
        <end position="130"/>
    </location>
</feature>
<evidence type="ECO:0000256" key="3">
    <source>
        <dbReference type="ARBA" id="ARBA00022553"/>
    </source>
</evidence>
<dbReference type="InterPro" id="IPR000014">
    <property type="entry name" value="PAS"/>
</dbReference>
<evidence type="ECO:0000256" key="6">
    <source>
        <dbReference type="ARBA" id="ARBA00022777"/>
    </source>
</evidence>
<dbReference type="SMART" id="SM00091">
    <property type="entry name" value="PAS"/>
    <property type="match status" value="1"/>
</dbReference>
<dbReference type="InterPro" id="IPR001789">
    <property type="entry name" value="Sig_transdc_resp-reg_receiver"/>
</dbReference>
<feature type="modified residue" description="4-aspartylphosphate" evidence="9">
    <location>
        <position position="63"/>
    </location>
</feature>
<dbReference type="InterPro" id="IPR003661">
    <property type="entry name" value="HisK_dim/P_dom"/>
</dbReference>
<dbReference type="InterPro" id="IPR035965">
    <property type="entry name" value="PAS-like_dom_sf"/>
</dbReference>
<accession>A0ABU5MT01</accession>
<dbReference type="Gene3D" id="3.30.450.20">
    <property type="entry name" value="PAS domain"/>
    <property type="match status" value="1"/>
</dbReference>
<dbReference type="PROSITE" id="PS50110">
    <property type="entry name" value="RESPONSE_REGULATORY"/>
    <property type="match status" value="1"/>
</dbReference>
<dbReference type="PROSITE" id="PS50112">
    <property type="entry name" value="PAS"/>
    <property type="match status" value="1"/>
</dbReference>
<dbReference type="PANTHER" id="PTHR43065:SF46">
    <property type="entry name" value="C4-DICARBOXYLATE TRANSPORT SENSOR PROTEIN DCTB"/>
    <property type="match status" value="1"/>
</dbReference>
<evidence type="ECO:0000313" key="14">
    <source>
        <dbReference type="Proteomes" id="UP001290861"/>
    </source>
</evidence>
<evidence type="ECO:0000256" key="8">
    <source>
        <dbReference type="ARBA" id="ARBA00023012"/>
    </source>
</evidence>
<evidence type="ECO:0000313" key="13">
    <source>
        <dbReference type="EMBL" id="MDZ8117273.1"/>
    </source>
</evidence>
<dbReference type="InterPro" id="IPR005467">
    <property type="entry name" value="His_kinase_dom"/>
</dbReference>
<dbReference type="NCBIfam" id="TIGR00229">
    <property type="entry name" value="sensory_box"/>
    <property type="match status" value="1"/>
</dbReference>
<dbReference type="PANTHER" id="PTHR43065">
    <property type="entry name" value="SENSOR HISTIDINE KINASE"/>
    <property type="match status" value="1"/>
</dbReference>
<dbReference type="InterPro" id="IPR036097">
    <property type="entry name" value="HisK_dim/P_sf"/>
</dbReference>
<sequence>MENNSQEQEMDKGCILIVDDSPAMQHHLKTLLGKAGYELHLAALGEDACVLAKRIRPHLILLDVMLPDMSGYEVCKSLKQTEETRDIPVVFVSSITEVEERIKGLKLGALDFIAKPIEKKILLTKTDTYVRLCRDDRMLKSMHAELQVSYSKHKQFSLALDNASEAVVFTDTQGQITYFNYLFQLLTQYSPETEADRMLANYFINPANLQTELYRVSLKSTPSTVESRMKNSTREFPVIIKCSAILDESGCPKGLMLVIQDQTERIKSDAERKSLEMELFHAQKLEAVGQLASGIAHEINTPVQFIGDNIHFIQDSLVQLFDLQQVQAKLLEAAKSAGLDAALTDAVEQAQVNADLDYLLEELPLAISQSLEGVDRVASIVLAMKEFAHPGTTEKAPACLQEAIETTLTVARNKWKYVATVETDFDDALPPVPCLISEFNQVILNLVVNACDAISDIVEGTGEKGHILISTRLAGAHAEVSVRDSGGGIPEKIQSRIFDPFFTTKDVGRGSGQGLAIAREVIVNKHGGKFFFETEVGEGTTFIIQLPLESDHG</sequence>